<protein>
    <submittedName>
        <fullName evidence="1">Uncharacterized protein</fullName>
    </submittedName>
</protein>
<dbReference type="AlphaFoldDB" id="A0A645GFR4"/>
<dbReference type="EMBL" id="VSSQ01074745">
    <property type="protein sequence ID" value="MPN25535.1"/>
    <property type="molecule type" value="Genomic_DNA"/>
</dbReference>
<organism evidence="1">
    <name type="scientific">bioreactor metagenome</name>
    <dbReference type="NCBI Taxonomy" id="1076179"/>
    <lineage>
        <taxon>unclassified sequences</taxon>
        <taxon>metagenomes</taxon>
        <taxon>ecological metagenomes</taxon>
    </lineage>
</organism>
<evidence type="ECO:0000313" key="1">
    <source>
        <dbReference type="EMBL" id="MPN25535.1"/>
    </source>
</evidence>
<gene>
    <name evidence="1" type="ORF">SDC9_172947</name>
</gene>
<reference evidence="1" key="1">
    <citation type="submission" date="2019-08" db="EMBL/GenBank/DDBJ databases">
        <authorList>
            <person name="Kucharzyk K."/>
            <person name="Murdoch R.W."/>
            <person name="Higgins S."/>
            <person name="Loffler F."/>
        </authorList>
    </citation>
    <scope>NUCLEOTIDE SEQUENCE</scope>
</reference>
<name>A0A645GFR4_9ZZZZ</name>
<accession>A0A645GFR4</accession>
<proteinExistence type="predicted"/>
<sequence length="102" mass="12235">MQQYFFEVRERLRRPEYPALRRTDIDLRRLRTGSLSGVAKREYSFYPAVFMRDPQVFIRKLRIAQPVTERKEHFLVRAVVIPVADKHALPIFHNALLPEIRM</sequence>
<comment type="caution">
    <text evidence="1">The sequence shown here is derived from an EMBL/GenBank/DDBJ whole genome shotgun (WGS) entry which is preliminary data.</text>
</comment>